<reference evidence="5 6" key="1">
    <citation type="submission" date="2020-08" db="EMBL/GenBank/DDBJ databases">
        <title>Sequencing the genomes of 1000 actinobacteria strains.</title>
        <authorList>
            <person name="Klenk H.-P."/>
        </authorList>
    </citation>
    <scope>NUCLEOTIDE SEQUENCE [LARGE SCALE GENOMIC DNA]</scope>
    <source>
        <strain evidence="5 6">DSM 45272</strain>
    </source>
</reference>
<dbReference type="PANTHER" id="PTHR44688:SF16">
    <property type="entry name" value="DNA-BINDING TRANSCRIPTIONAL ACTIVATOR DEVR_DOSR"/>
    <property type="match status" value="1"/>
</dbReference>
<accession>A0A841AX76</accession>
<proteinExistence type="predicted"/>
<dbReference type="Proteomes" id="UP000580861">
    <property type="component" value="Unassembled WGS sequence"/>
</dbReference>
<dbReference type="InterPro" id="IPR000792">
    <property type="entry name" value="Tscrpt_reg_LuxR_C"/>
</dbReference>
<keyword evidence="3" id="KW-0804">Transcription</keyword>
<evidence type="ECO:0000259" key="4">
    <source>
        <dbReference type="PROSITE" id="PS50043"/>
    </source>
</evidence>
<dbReference type="PRINTS" id="PR00038">
    <property type="entry name" value="HTHLUXR"/>
</dbReference>
<gene>
    <name evidence="5" type="ORF">HDA45_001197</name>
</gene>
<name>A0A841AX76_9PSEU</name>
<dbReference type="GO" id="GO:0006355">
    <property type="term" value="P:regulation of DNA-templated transcription"/>
    <property type="evidence" value="ECO:0007669"/>
    <property type="project" value="InterPro"/>
</dbReference>
<dbReference type="PANTHER" id="PTHR44688">
    <property type="entry name" value="DNA-BINDING TRANSCRIPTIONAL ACTIVATOR DEVR_DOSR"/>
    <property type="match status" value="1"/>
</dbReference>
<dbReference type="InterPro" id="IPR036388">
    <property type="entry name" value="WH-like_DNA-bd_sf"/>
</dbReference>
<dbReference type="GO" id="GO:0003677">
    <property type="term" value="F:DNA binding"/>
    <property type="evidence" value="ECO:0007669"/>
    <property type="project" value="UniProtKB-KW"/>
</dbReference>
<dbReference type="EMBL" id="JACHMX010000001">
    <property type="protein sequence ID" value="MBB5851110.1"/>
    <property type="molecule type" value="Genomic_DNA"/>
</dbReference>
<keyword evidence="2 5" id="KW-0238">DNA-binding</keyword>
<evidence type="ECO:0000256" key="2">
    <source>
        <dbReference type="ARBA" id="ARBA00023125"/>
    </source>
</evidence>
<sequence length="199" mass="20986">MSAPDIRVAVYTADPLTLAGLVGMLSRAAALEVVPPGVRGADVLVAAEDPADHELPVLRRAVTEQGVLPGVLIAGPLPPAGYRSAATSGVRCALPRLEVRPERLIAEVTSARTAVATSAVRLAAGYDALVSGPDEPSRFHEREIRVLRMIAEGRDTAEIGEAMGYSQRTIKNILHQAQHRLALRNRAEAVAAAIRAGLI</sequence>
<dbReference type="Pfam" id="PF00196">
    <property type="entry name" value="GerE"/>
    <property type="match status" value="1"/>
</dbReference>
<evidence type="ECO:0000256" key="3">
    <source>
        <dbReference type="ARBA" id="ARBA00023163"/>
    </source>
</evidence>
<organism evidence="5 6">
    <name type="scientific">Amycolatopsis umgeniensis</name>
    <dbReference type="NCBI Taxonomy" id="336628"/>
    <lineage>
        <taxon>Bacteria</taxon>
        <taxon>Bacillati</taxon>
        <taxon>Actinomycetota</taxon>
        <taxon>Actinomycetes</taxon>
        <taxon>Pseudonocardiales</taxon>
        <taxon>Pseudonocardiaceae</taxon>
        <taxon>Amycolatopsis</taxon>
    </lineage>
</organism>
<dbReference type="PROSITE" id="PS50043">
    <property type="entry name" value="HTH_LUXR_2"/>
    <property type="match status" value="1"/>
</dbReference>
<feature type="domain" description="HTH luxR-type" evidence="4">
    <location>
        <begin position="132"/>
        <end position="197"/>
    </location>
</feature>
<protein>
    <submittedName>
        <fullName evidence="5">DNA-binding NarL/FixJ family response regulator</fullName>
    </submittedName>
</protein>
<evidence type="ECO:0000256" key="1">
    <source>
        <dbReference type="ARBA" id="ARBA00023015"/>
    </source>
</evidence>
<evidence type="ECO:0000313" key="6">
    <source>
        <dbReference type="Proteomes" id="UP000580861"/>
    </source>
</evidence>
<keyword evidence="6" id="KW-1185">Reference proteome</keyword>
<dbReference type="RefSeq" id="WP_184892624.1">
    <property type="nucleotide sequence ID" value="NZ_JACHMX010000001.1"/>
</dbReference>
<keyword evidence="1" id="KW-0805">Transcription regulation</keyword>
<dbReference type="Gene3D" id="1.10.10.10">
    <property type="entry name" value="Winged helix-like DNA-binding domain superfamily/Winged helix DNA-binding domain"/>
    <property type="match status" value="1"/>
</dbReference>
<comment type="caution">
    <text evidence="5">The sequence shown here is derived from an EMBL/GenBank/DDBJ whole genome shotgun (WGS) entry which is preliminary data.</text>
</comment>
<dbReference type="SMART" id="SM00421">
    <property type="entry name" value="HTH_LUXR"/>
    <property type="match status" value="1"/>
</dbReference>
<dbReference type="SUPFAM" id="SSF46894">
    <property type="entry name" value="C-terminal effector domain of the bipartite response regulators"/>
    <property type="match status" value="1"/>
</dbReference>
<evidence type="ECO:0000313" key="5">
    <source>
        <dbReference type="EMBL" id="MBB5851110.1"/>
    </source>
</evidence>
<dbReference type="AlphaFoldDB" id="A0A841AX76"/>
<dbReference type="InterPro" id="IPR016032">
    <property type="entry name" value="Sig_transdc_resp-reg_C-effctor"/>
</dbReference>